<dbReference type="InterPro" id="IPR012977">
    <property type="entry name" value="SDA1_N"/>
</dbReference>
<keyword evidence="8" id="KW-0539">Nucleus</keyword>
<comment type="subcellular location">
    <subcellularLocation>
        <location evidence="1">Nucleus</location>
    </subcellularLocation>
</comment>
<dbReference type="GO" id="GO:0005730">
    <property type="term" value="C:nucleolus"/>
    <property type="evidence" value="ECO:0007669"/>
    <property type="project" value="TreeGrafter"/>
</dbReference>
<dbReference type="SUPFAM" id="SSF47973">
    <property type="entry name" value="Ribosomal protein S7"/>
    <property type="match status" value="1"/>
</dbReference>
<keyword evidence="7 10" id="KW-0689">Ribosomal protein</keyword>
<reference evidence="16 17" key="1">
    <citation type="submission" date="2016-09" db="EMBL/GenBank/DDBJ databases">
        <title>Aspergillus awamori IFM 58123T.</title>
        <authorList>
            <person name="Kusuya Y."/>
            <person name="Shimizu M."/>
            <person name="Takahashi H."/>
            <person name="Yaguchi T."/>
        </authorList>
    </citation>
    <scope>NUCLEOTIDE SEQUENCE [LARGE SCALE GENOMIC DNA]</scope>
    <source>
        <strain evidence="16 17">IFM 58123</strain>
    </source>
</reference>
<evidence type="ECO:0000256" key="10">
    <source>
        <dbReference type="RuleBase" id="RU003619"/>
    </source>
</evidence>
<evidence type="ECO:0000256" key="9">
    <source>
        <dbReference type="ARBA" id="ARBA00023274"/>
    </source>
</evidence>
<dbReference type="InterPro" id="IPR016024">
    <property type="entry name" value="ARM-type_fold"/>
</dbReference>
<feature type="domain" description="SDA1 middle" evidence="13">
    <location>
        <begin position="746"/>
        <end position="869"/>
    </location>
</feature>
<dbReference type="FunFam" id="1.10.455.10:FF:000002">
    <property type="entry name" value="40S ribosomal protein S5"/>
    <property type="match status" value="1"/>
</dbReference>
<evidence type="ECO:0000256" key="6">
    <source>
        <dbReference type="ARBA" id="ARBA00022927"/>
    </source>
</evidence>
<dbReference type="GO" id="GO:0000055">
    <property type="term" value="P:ribosomal large subunit export from nucleus"/>
    <property type="evidence" value="ECO:0007669"/>
    <property type="project" value="InterPro"/>
</dbReference>
<dbReference type="GO" id="GO:0003723">
    <property type="term" value="F:RNA binding"/>
    <property type="evidence" value="ECO:0007669"/>
    <property type="project" value="InterPro"/>
</dbReference>
<evidence type="ECO:0000259" key="15">
    <source>
        <dbReference type="Pfam" id="PF21638"/>
    </source>
</evidence>
<dbReference type="PROSITE" id="PS00052">
    <property type="entry name" value="RIBOSOMAL_S7"/>
    <property type="match status" value="1"/>
</dbReference>
<dbReference type="InterPro" id="IPR005716">
    <property type="entry name" value="Ribosomal_uS7_euk/arc"/>
</dbReference>
<dbReference type="GO" id="GO:0015935">
    <property type="term" value="C:small ribosomal subunit"/>
    <property type="evidence" value="ECO:0007669"/>
    <property type="project" value="InterPro"/>
</dbReference>
<dbReference type="Proteomes" id="UP000286921">
    <property type="component" value="Unassembled WGS sequence"/>
</dbReference>
<dbReference type="GO" id="GO:0003735">
    <property type="term" value="F:structural constituent of ribosome"/>
    <property type="evidence" value="ECO:0007669"/>
    <property type="project" value="InterPro"/>
</dbReference>
<dbReference type="InterPro" id="IPR007949">
    <property type="entry name" value="SDA1_MD"/>
</dbReference>
<keyword evidence="6" id="KW-0653">Protein transport</keyword>
<gene>
    <name evidence="16" type="ORF">AAWM_08988</name>
</gene>
<feature type="compositionally biased region" description="Acidic residues" evidence="11">
    <location>
        <begin position="753"/>
        <end position="764"/>
    </location>
</feature>
<name>A0A401L3I0_ASPAW</name>
<evidence type="ECO:0000256" key="3">
    <source>
        <dbReference type="ARBA" id="ARBA00007151"/>
    </source>
</evidence>
<proteinExistence type="inferred from homology"/>
<feature type="compositionally biased region" description="Acidic residues" evidence="11">
    <location>
        <begin position="717"/>
        <end position="744"/>
    </location>
</feature>
<dbReference type="NCBIfam" id="NF003106">
    <property type="entry name" value="PRK04027.1"/>
    <property type="match status" value="1"/>
</dbReference>
<comment type="similarity">
    <text evidence="3 10">Belongs to the universal ribosomal protein uS7 family.</text>
</comment>
<organism evidence="16 17">
    <name type="scientific">Aspergillus awamori</name>
    <name type="common">Black koji mold</name>
    <dbReference type="NCBI Taxonomy" id="105351"/>
    <lineage>
        <taxon>Eukaryota</taxon>
        <taxon>Fungi</taxon>
        <taxon>Dikarya</taxon>
        <taxon>Ascomycota</taxon>
        <taxon>Pezizomycotina</taxon>
        <taxon>Eurotiomycetes</taxon>
        <taxon>Eurotiomycetidae</taxon>
        <taxon>Eurotiales</taxon>
        <taxon>Aspergillaceae</taxon>
        <taxon>Aspergillus</taxon>
    </lineage>
</organism>
<dbReference type="EMBL" id="BDHI01000028">
    <property type="protein sequence ID" value="GCB26103.1"/>
    <property type="molecule type" value="Genomic_DNA"/>
</dbReference>
<dbReference type="InterPro" id="IPR023798">
    <property type="entry name" value="Ribosomal_uS7_dom"/>
</dbReference>
<dbReference type="GO" id="GO:0042273">
    <property type="term" value="P:ribosomal large subunit biogenesis"/>
    <property type="evidence" value="ECO:0007669"/>
    <property type="project" value="InterPro"/>
</dbReference>
<dbReference type="SUPFAM" id="SSF48371">
    <property type="entry name" value="ARM repeat"/>
    <property type="match status" value="1"/>
</dbReference>
<dbReference type="PANTHER" id="PTHR12730:SF0">
    <property type="entry name" value="PROTEIN SDA1 HOMOLOG"/>
    <property type="match status" value="1"/>
</dbReference>
<dbReference type="InterPro" id="IPR036823">
    <property type="entry name" value="Ribosomal_uS7_dom_sf"/>
</dbReference>
<feature type="compositionally biased region" description="Basic and acidic residues" evidence="11">
    <location>
        <begin position="886"/>
        <end position="898"/>
    </location>
</feature>
<evidence type="ECO:0000313" key="16">
    <source>
        <dbReference type="EMBL" id="GCB26103.1"/>
    </source>
</evidence>
<feature type="region of interest" description="Disordered" evidence="11">
    <location>
        <begin position="852"/>
        <end position="944"/>
    </location>
</feature>
<evidence type="ECO:0000256" key="4">
    <source>
        <dbReference type="ARBA" id="ARBA00022448"/>
    </source>
</evidence>
<dbReference type="Pfam" id="PF00177">
    <property type="entry name" value="Ribosomal_S7"/>
    <property type="match status" value="1"/>
</dbReference>
<accession>A0A401L3I0</accession>
<dbReference type="GO" id="GO:0006412">
    <property type="term" value="P:translation"/>
    <property type="evidence" value="ECO:0007669"/>
    <property type="project" value="InterPro"/>
</dbReference>
<feature type="domain" description="Small ribosomal subunit protein uS7" evidence="12">
    <location>
        <begin position="57"/>
        <end position="215"/>
    </location>
</feature>
<dbReference type="Pfam" id="PF21638">
    <property type="entry name" value="SDA1_C"/>
    <property type="match status" value="1"/>
</dbReference>
<dbReference type="NCBIfam" id="TIGR01028">
    <property type="entry name" value="uS7_euk_arch"/>
    <property type="match status" value="1"/>
</dbReference>
<feature type="compositionally biased region" description="Basic and acidic residues" evidence="11">
    <location>
        <begin position="780"/>
        <end position="799"/>
    </location>
</feature>
<feature type="domain" description="SDA1 N-terminal" evidence="14">
    <location>
        <begin position="268"/>
        <end position="636"/>
    </location>
</feature>
<dbReference type="STRING" id="105351.A0A401L3I0"/>
<dbReference type="Pfam" id="PF05285">
    <property type="entry name" value="SDA1_dom"/>
    <property type="match status" value="1"/>
</dbReference>
<dbReference type="CDD" id="cd14867">
    <property type="entry name" value="uS7_Eukaryote"/>
    <property type="match status" value="1"/>
</dbReference>
<sequence>MSEHGEVEVENPAAAFQVLPKEAIAEMGSVKLFNKWSYEDVEIRDISLTDYVQIRSPVYLPHSAGRYAAKRFRKAQCPIIERLTNSLMMNGRNNGKKLMAVRIVAHAFEIIHIMTDQNPLQVAVDAIVNCGPREDSTRIGSAGTVRRQAVDVSPLRRVNQAIALLTIGAREASFRNIKSIAECLAEELINAAKGSSNSYAIKKKDELERVAKSNRPNLQHKIRRDPKSYIEDFRAQHYQYESHREIFMTAPSSTTETGLISLRELIDFIAHVADCYPEITKDFPQQLMNILTQHHLILQPELREKIVGSLVLLRKKELLDSATLLQTLFPILISTPSKTLRALIFQKILMDLRQANAKTTNHKLNRTMQTVLFNLVTSDRTSSKGLWAIKLTRELWKRQIWTDAKAVEVMKEASLASNEKVIVGGVRFFLGGDKEREEMEDESSDEEAIDLGRVKHQVGINKKTRKKSRAIEKAKATVKRRERKKSQPHPLNFSALHLLHDPQGYAESLFSKHLQNTKSKLNLDHKLMVLQLVTRLVGLHKLHIMHLYSYFQKFLTPRQPSVTSFLASLAQASHDLVPPDDLEPLVQKIANEFVSEASASEVASAGLNAIREICARQPLAMNETLLQDLVMYRKSKDKGVMMAGRGLLSLFREVNPEMLKRRDRGKDASIGLKAGERKEKRFAEQEAGGIEGLELLEKWKEEERRKRRAEKGLASDASDDEEEGEEDNWASWNVEDDEDSDDSGDWINVQSDAEIDISDSEDEKDGPPAKKAKSSESSGDDTKAEKAEEQKEESAEAKFSKLATTRILTPADLAKLQELRTEAAINSLVPGAKKRDRDDPLTAEEIEGLAALSAGKATREERIAHAKEGKTDRAEHKSITAKRKERKQDQGKSTTNKEKARKKNFLMTLGKAKSKNKRSLVQTRAVLKAHHDRAKRGGRRGNIG</sequence>
<evidence type="ECO:0000259" key="14">
    <source>
        <dbReference type="Pfam" id="PF08158"/>
    </source>
</evidence>
<feature type="domain" description="SDA1 C-terminal" evidence="15">
    <location>
        <begin position="892"/>
        <end position="937"/>
    </location>
</feature>
<feature type="compositionally biased region" description="Basic residues" evidence="11">
    <location>
        <begin position="927"/>
        <end position="944"/>
    </location>
</feature>
<evidence type="ECO:0000313" key="17">
    <source>
        <dbReference type="Proteomes" id="UP000286921"/>
    </source>
</evidence>
<protein>
    <submittedName>
        <fullName evidence="16">Protein sda1</fullName>
    </submittedName>
</protein>
<dbReference type="InterPro" id="IPR020606">
    <property type="entry name" value="Ribosomal_uS7_CS"/>
</dbReference>
<dbReference type="AlphaFoldDB" id="A0A401L3I0"/>
<evidence type="ECO:0000256" key="11">
    <source>
        <dbReference type="SAM" id="MobiDB-lite"/>
    </source>
</evidence>
<evidence type="ECO:0000259" key="12">
    <source>
        <dbReference type="Pfam" id="PF00177"/>
    </source>
</evidence>
<keyword evidence="5" id="KW-0690">Ribosome biogenesis</keyword>
<dbReference type="PANTHER" id="PTHR12730">
    <property type="entry name" value="HSDA/SDA1-RELATED"/>
    <property type="match status" value="1"/>
</dbReference>
<evidence type="ECO:0000256" key="1">
    <source>
        <dbReference type="ARBA" id="ARBA00004123"/>
    </source>
</evidence>
<dbReference type="Gene3D" id="1.10.455.10">
    <property type="entry name" value="Ribosomal protein S7 domain"/>
    <property type="match status" value="1"/>
</dbReference>
<evidence type="ECO:0000256" key="8">
    <source>
        <dbReference type="ARBA" id="ARBA00023242"/>
    </source>
</evidence>
<keyword evidence="4" id="KW-0813">Transport</keyword>
<feature type="region of interest" description="Disordered" evidence="11">
    <location>
        <begin position="708"/>
        <end position="806"/>
    </location>
</feature>
<dbReference type="InterPro" id="IPR048292">
    <property type="entry name" value="SDA1_C"/>
</dbReference>
<comment type="caution">
    <text evidence="16">The sequence shown here is derived from an EMBL/GenBank/DDBJ whole genome shotgun (WGS) entry which is preliminary data.</text>
</comment>
<keyword evidence="9 10" id="KW-0687">Ribonucleoprotein</keyword>
<dbReference type="InterPro" id="IPR027312">
    <property type="entry name" value="Sda1"/>
</dbReference>
<evidence type="ECO:0000259" key="13">
    <source>
        <dbReference type="Pfam" id="PF05285"/>
    </source>
</evidence>
<dbReference type="Pfam" id="PF08158">
    <property type="entry name" value="SDA1_HEAT"/>
    <property type="match status" value="1"/>
</dbReference>
<comment type="similarity">
    <text evidence="2">Belongs to the SDA1 family.</text>
</comment>
<evidence type="ECO:0000256" key="7">
    <source>
        <dbReference type="ARBA" id="ARBA00022980"/>
    </source>
</evidence>
<evidence type="ECO:0000256" key="2">
    <source>
        <dbReference type="ARBA" id="ARBA00005783"/>
    </source>
</evidence>
<feature type="compositionally biased region" description="Basic and acidic residues" evidence="11">
    <location>
        <begin position="857"/>
        <end position="878"/>
    </location>
</feature>
<evidence type="ECO:0000256" key="5">
    <source>
        <dbReference type="ARBA" id="ARBA00022517"/>
    </source>
</evidence>
<keyword evidence="17" id="KW-1185">Reference proteome</keyword>
<dbReference type="GO" id="GO:0015031">
    <property type="term" value="P:protein transport"/>
    <property type="evidence" value="ECO:0007669"/>
    <property type="project" value="UniProtKB-KW"/>
</dbReference>